<dbReference type="SUPFAM" id="SSF50715">
    <property type="entry name" value="Ribosomal protein L25-like"/>
    <property type="match status" value="1"/>
</dbReference>
<feature type="domain" description="Large ribosomal subunit protein bL25 beta" evidence="2">
    <location>
        <begin position="1"/>
        <end position="51"/>
    </location>
</feature>
<evidence type="ECO:0000313" key="3">
    <source>
        <dbReference type="EMBL" id="GAH20152.1"/>
    </source>
</evidence>
<dbReference type="Pfam" id="PF14693">
    <property type="entry name" value="Ribosomal_TL5_C"/>
    <property type="match status" value="1"/>
</dbReference>
<accession>X1DIX8</accession>
<dbReference type="Gene3D" id="2.170.120.20">
    <property type="entry name" value="Ribosomal protein L25, beta domain"/>
    <property type="match status" value="1"/>
</dbReference>
<dbReference type="InterPro" id="IPR020057">
    <property type="entry name" value="Ribosomal_bL25_b-dom"/>
</dbReference>
<comment type="caution">
    <text evidence="3">The sequence shown here is derived from an EMBL/GenBank/DDBJ whole genome shotgun (WGS) entry which is preliminary data.</text>
</comment>
<reference evidence="3" key="1">
    <citation type="journal article" date="2014" name="Front. Microbiol.">
        <title>High frequency of phylogenetically diverse reductive dehalogenase-homologous genes in deep subseafloor sedimentary metagenomes.</title>
        <authorList>
            <person name="Kawai M."/>
            <person name="Futagami T."/>
            <person name="Toyoda A."/>
            <person name="Takaki Y."/>
            <person name="Nishi S."/>
            <person name="Hori S."/>
            <person name="Arai W."/>
            <person name="Tsubouchi T."/>
            <person name="Morono Y."/>
            <person name="Uchiyama I."/>
            <person name="Ito T."/>
            <person name="Fujiyama A."/>
            <person name="Inagaki F."/>
            <person name="Takami H."/>
        </authorList>
    </citation>
    <scope>NUCLEOTIDE SEQUENCE</scope>
    <source>
        <strain evidence="3">Expedition CK06-06</strain>
    </source>
</reference>
<evidence type="ECO:0000259" key="2">
    <source>
        <dbReference type="Pfam" id="PF14693"/>
    </source>
</evidence>
<evidence type="ECO:0000256" key="1">
    <source>
        <dbReference type="SAM" id="MobiDB-lite"/>
    </source>
</evidence>
<proteinExistence type="predicted"/>
<feature type="compositionally biased region" description="Basic and acidic residues" evidence="1">
    <location>
        <begin position="73"/>
        <end position="91"/>
    </location>
</feature>
<feature type="non-terminal residue" evidence="3">
    <location>
        <position position="1"/>
    </location>
</feature>
<feature type="region of interest" description="Disordered" evidence="1">
    <location>
        <begin position="56"/>
        <end position="91"/>
    </location>
</feature>
<organism evidence="3">
    <name type="scientific">marine sediment metagenome</name>
    <dbReference type="NCBI Taxonomy" id="412755"/>
    <lineage>
        <taxon>unclassified sequences</taxon>
        <taxon>metagenomes</taxon>
        <taxon>ecological metagenomes</taxon>
    </lineage>
</organism>
<dbReference type="EMBL" id="BARU01001720">
    <property type="protein sequence ID" value="GAH20152.1"/>
    <property type="molecule type" value="Genomic_DNA"/>
</dbReference>
<feature type="compositionally biased region" description="Acidic residues" evidence="1">
    <location>
        <begin position="56"/>
        <end position="72"/>
    </location>
</feature>
<dbReference type="GO" id="GO:0006412">
    <property type="term" value="P:translation"/>
    <property type="evidence" value="ECO:0007669"/>
    <property type="project" value="InterPro"/>
</dbReference>
<dbReference type="InterPro" id="IPR011035">
    <property type="entry name" value="Ribosomal_bL25/Gln-tRNA_synth"/>
</dbReference>
<dbReference type="AlphaFoldDB" id="X1DIX8"/>
<name>X1DIX8_9ZZZZ</name>
<sequence>CLPKDLPEHFEVSIEDLKIGDVLRVSDIKYSGEIKILVDPNDVILSVSAPRMEVEEEVVEEEEEFIETEEKEPEVIGEKEKEKEKSREEEK</sequence>
<protein>
    <recommendedName>
        <fullName evidence="2">Large ribosomal subunit protein bL25 beta domain-containing protein</fullName>
    </recommendedName>
</protein>
<dbReference type="InterPro" id="IPR037121">
    <property type="entry name" value="Ribosomal_bL25_C"/>
</dbReference>
<gene>
    <name evidence="3" type="ORF">S03H2_04362</name>
</gene>